<keyword evidence="1" id="KW-1133">Transmembrane helix</keyword>
<organism evidence="2">
    <name type="scientific">uncultured Desulfobacteraceae bacterium</name>
    <dbReference type="NCBI Taxonomy" id="218296"/>
    <lineage>
        <taxon>Bacteria</taxon>
        <taxon>Pseudomonadati</taxon>
        <taxon>Thermodesulfobacteriota</taxon>
        <taxon>Desulfobacteria</taxon>
        <taxon>Desulfobacterales</taxon>
        <taxon>Desulfobacteraceae</taxon>
        <taxon>environmental samples</taxon>
    </lineage>
</organism>
<sequence>MIYEILSGPFALGSFLIFFVGILARGILYLRGLDWQLDRVTYSVNRYHGMKGAAKSILYWLLPLGTRGWRNKFGFMFVAFVFHISILTTPLFIKGHNYLLMERWGFSFWSMPDFMADFLTLAAIVAALIILLRRLSFPEVRIITTPRNIVLLIIAAAPFVTGFIAHKQLGNYDFWLAAHILSGEIMLISIPFTKLSHFILFFFSRAQIGMDFGIKRGGMKKSKGMAW</sequence>
<dbReference type="AlphaFoldDB" id="A0A484HG97"/>
<dbReference type="Gene3D" id="1.20.950.20">
    <property type="entry name" value="Transmembrane di-heme cytochromes, Chain C"/>
    <property type="match status" value="1"/>
</dbReference>
<dbReference type="InterPro" id="IPR036197">
    <property type="entry name" value="NarG-like_sf"/>
</dbReference>
<accession>A0A484HG97</accession>
<feature type="transmembrane region" description="Helical" evidence="1">
    <location>
        <begin position="6"/>
        <end position="30"/>
    </location>
</feature>
<proteinExistence type="predicted"/>
<evidence type="ECO:0000256" key="1">
    <source>
        <dbReference type="SAM" id="Phobius"/>
    </source>
</evidence>
<feature type="transmembrane region" description="Helical" evidence="1">
    <location>
        <begin position="114"/>
        <end position="136"/>
    </location>
</feature>
<feature type="transmembrane region" description="Helical" evidence="1">
    <location>
        <begin position="148"/>
        <end position="165"/>
    </location>
</feature>
<feature type="transmembrane region" description="Helical" evidence="1">
    <location>
        <begin position="73"/>
        <end position="94"/>
    </location>
</feature>
<protein>
    <submittedName>
        <fullName evidence="2">HMC operon ORF 5 protein</fullName>
    </submittedName>
</protein>
<gene>
    <name evidence="2" type="ORF">EPICR_170009</name>
</gene>
<dbReference type="NCBIfam" id="NF045716">
    <property type="entry name" value="sulf_resp_HmcE"/>
    <property type="match status" value="1"/>
</dbReference>
<feature type="transmembrane region" description="Helical" evidence="1">
    <location>
        <begin position="185"/>
        <end position="203"/>
    </location>
</feature>
<name>A0A484HG97_9BACT</name>
<dbReference type="EMBL" id="CAACVI010000009">
    <property type="protein sequence ID" value="VEN73394.1"/>
    <property type="molecule type" value="Genomic_DNA"/>
</dbReference>
<dbReference type="InterPro" id="IPR054903">
    <property type="entry name" value="sulf_resp_HmcE"/>
</dbReference>
<keyword evidence="1" id="KW-0472">Membrane</keyword>
<dbReference type="SUPFAM" id="SSF103501">
    <property type="entry name" value="Respiratory nitrate reductase 1 gamma chain"/>
    <property type="match status" value="1"/>
</dbReference>
<evidence type="ECO:0000313" key="2">
    <source>
        <dbReference type="EMBL" id="VEN73394.1"/>
    </source>
</evidence>
<reference evidence="2" key="1">
    <citation type="submission" date="2019-01" db="EMBL/GenBank/DDBJ databases">
        <authorList>
            <consortium name="Genoscope - CEA"/>
            <person name="William W."/>
        </authorList>
    </citation>
    <scope>NUCLEOTIDE SEQUENCE</scope>
    <source>
        <strain evidence="2">CR-1</strain>
    </source>
</reference>
<keyword evidence="1" id="KW-0812">Transmembrane</keyword>